<dbReference type="Proteomes" id="UP001062846">
    <property type="component" value="Chromosome 12"/>
</dbReference>
<comment type="caution">
    <text evidence="1">The sequence shown here is derived from an EMBL/GenBank/DDBJ whole genome shotgun (WGS) entry which is preliminary data.</text>
</comment>
<organism evidence="1 2">
    <name type="scientific">Rhododendron molle</name>
    <name type="common">Chinese azalea</name>
    <name type="synonym">Azalea mollis</name>
    <dbReference type="NCBI Taxonomy" id="49168"/>
    <lineage>
        <taxon>Eukaryota</taxon>
        <taxon>Viridiplantae</taxon>
        <taxon>Streptophyta</taxon>
        <taxon>Embryophyta</taxon>
        <taxon>Tracheophyta</taxon>
        <taxon>Spermatophyta</taxon>
        <taxon>Magnoliopsida</taxon>
        <taxon>eudicotyledons</taxon>
        <taxon>Gunneridae</taxon>
        <taxon>Pentapetalae</taxon>
        <taxon>asterids</taxon>
        <taxon>Ericales</taxon>
        <taxon>Ericaceae</taxon>
        <taxon>Ericoideae</taxon>
        <taxon>Rhodoreae</taxon>
        <taxon>Rhododendron</taxon>
    </lineage>
</organism>
<evidence type="ECO:0000313" key="2">
    <source>
        <dbReference type="Proteomes" id="UP001062846"/>
    </source>
</evidence>
<accession>A0ACC0LEW2</accession>
<gene>
    <name evidence="1" type="ORF">RHMOL_Rhmol12G0035000</name>
</gene>
<protein>
    <submittedName>
        <fullName evidence="1">Uncharacterized protein</fullName>
    </submittedName>
</protein>
<proteinExistence type="predicted"/>
<reference evidence="1" key="1">
    <citation type="submission" date="2022-02" db="EMBL/GenBank/DDBJ databases">
        <title>Plant Genome Project.</title>
        <authorList>
            <person name="Zhang R.-G."/>
        </authorList>
    </citation>
    <scope>NUCLEOTIDE SEQUENCE</scope>
    <source>
        <strain evidence="1">AT1</strain>
    </source>
</reference>
<dbReference type="EMBL" id="CM046399">
    <property type="protein sequence ID" value="KAI8526907.1"/>
    <property type="molecule type" value="Genomic_DNA"/>
</dbReference>
<name>A0ACC0LEW2_RHOML</name>
<sequence>MLQQMSNLKDLRVVRCRGVKGMIPEDEKVEYEALPKLSCLYLIDLPEFVNLFEGFPMCWQSLDEVGIKNTPKLRKLPYDTNSAPNLKGVRGFNKEWWDALEWDNPAAKLQFLKW</sequence>
<evidence type="ECO:0000313" key="1">
    <source>
        <dbReference type="EMBL" id="KAI8526907.1"/>
    </source>
</evidence>
<keyword evidence="2" id="KW-1185">Reference proteome</keyword>